<organism evidence="1 2">
    <name type="scientific">Rhodopirellula baltica SWK14</name>
    <dbReference type="NCBI Taxonomy" id="993516"/>
    <lineage>
        <taxon>Bacteria</taxon>
        <taxon>Pseudomonadati</taxon>
        <taxon>Planctomycetota</taxon>
        <taxon>Planctomycetia</taxon>
        <taxon>Pirellulales</taxon>
        <taxon>Pirellulaceae</taxon>
        <taxon>Rhodopirellula</taxon>
    </lineage>
</organism>
<evidence type="ECO:0000313" key="2">
    <source>
        <dbReference type="Proteomes" id="UP000010959"/>
    </source>
</evidence>
<dbReference type="EMBL" id="AMWG01000006">
    <property type="protein sequence ID" value="ELP35842.1"/>
    <property type="molecule type" value="Genomic_DNA"/>
</dbReference>
<evidence type="ECO:0000313" key="1">
    <source>
        <dbReference type="EMBL" id="ELP35842.1"/>
    </source>
</evidence>
<comment type="caution">
    <text evidence="1">The sequence shown here is derived from an EMBL/GenBank/DDBJ whole genome shotgun (WGS) entry which is preliminary data.</text>
</comment>
<proteinExistence type="predicted"/>
<dbReference type="Proteomes" id="UP000010959">
    <property type="component" value="Unassembled WGS sequence"/>
</dbReference>
<reference evidence="1 2" key="1">
    <citation type="journal article" date="2013" name="Mar. Genomics">
        <title>Expression of sulfatases in Rhodopirellula baltica and the diversity of sulfatases in the genus Rhodopirellula.</title>
        <authorList>
            <person name="Wegner C.E."/>
            <person name="Richter-Heitmann T."/>
            <person name="Klindworth A."/>
            <person name="Klockow C."/>
            <person name="Richter M."/>
            <person name="Achstetter T."/>
            <person name="Glockner F.O."/>
            <person name="Harder J."/>
        </authorList>
    </citation>
    <scope>NUCLEOTIDE SEQUENCE [LARGE SCALE GENOMIC DNA]</scope>
    <source>
        <strain evidence="1 2">SWK14</strain>
    </source>
</reference>
<sequence length="44" mass="4850">MEPSVRGNELRLRCKSFNLTPPQSNQQVGRLAACGVVLVVVIRL</sequence>
<protein>
    <submittedName>
        <fullName evidence="1">Uncharacterized protein</fullName>
    </submittedName>
</protein>
<dbReference type="PATRIC" id="fig|993516.3.peg.272"/>
<gene>
    <name evidence="1" type="ORF">RBSWK_00249</name>
</gene>
<accession>L7CQA9</accession>
<name>L7CQA9_RHOBT</name>
<dbReference type="AlphaFoldDB" id="L7CQA9"/>